<dbReference type="EMBL" id="BK014907">
    <property type="protein sequence ID" value="DAD81771.1"/>
    <property type="molecule type" value="Genomic_DNA"/>
</dbReference>
<protein>
    <submittedName>
        <fullName evidence="1">Minor capsid protein from bacteriophage</fullName>
    </submittedName>
</protein>
<proteinExistence type="predicted"/>
<sequence>MAMSTIQAAYIVRKYITGGYVAEYQFKIIYRVKPGNSNDKRLKADELLNAIGDWANGQKPDIGDDKRVISMEPTTRSSLFAMYENGDEDHQILMKLNYEVNV</sequence>
<organism evidence="1">
    <name type="scientific">Siphoviridae sp. ctHxr66</name>
    <dbReference type="NCBI Taxonomy" id="2826237"/>
    <lineage>
        <taxon>Viruses</taxon>
        <taxon>Duplodnaviria</taxon>
        <taxon>Heunggongvirae</taxon>
        <taxon>Uroviricota</taxon>
        <taxon>Caudoviricetes</taxon>
    </lineage>
</organism>
<name>A0A8S5MIP6_9CAUD</name>
<evidence type="ECO:0000313" key="1">
    <source>
        <dbReference type="EMBL" id="DAD81771.1"/>
    </source>
</evidence>
<accession>A0A8S5MIP6</accession>
<reference evidence="1" key="1">
    <citation type="journal article" date="2021" name="Proc. Natl. Acad. Sci. U.S.A.">
        <title>A Catalog of Tens of Thousands of Viruses from Human Metagenomes Reveals Hidden Associations with Chronic Diseases.</title>
        <authorList>
            <person name="Tisza M.J."/>
            <person name="Buck C.B."/>
        </authorList>
    </citation>
    <scope>NUCLEOTIDE SEQUENCE</scope>
    <source>
        <strain evidence="1">CtHxr66</strain>
    </source>
</reference>